<dbReference type="InterPro" id="IPR011009">
    <property type="entry name" value="Kinase-like_dom_sf"/>
</dbReference>
<protein>
    <recommendedName>
        <fullName evidence="1">Tyrosine-protein kinase catalytic domain-containing protein</fullName>
    </recommendedName>
</protein>
<sequence length="201" mass="22600">MYDHAALAEDNDEAFKREAAIYDALGSHEHILKSFGLAYPPAKQDEKLESSNQGERHAWALKLERAPHGNLRERIIKGDAPPMTQRLKLAGDISTRNVLLFDDLHVKLSDFAGSSLKDSESPERTVFGKEMFALGTCICEITEWAIPYGEIDIAELQQKLMNGEYPHISDENPVKHVIQKLWNLGYLSVQEASIDLVKVVE</sequence>
<gene>
    <name evidence="2" type="ORF">NW768_004900</name>
</gene>
<reference evidence="2" key="1">
    <citation type="submission" date="2022-09" db="EMBL/GenBank/DDBJ databases">
        <title>Fusarium specimens isolated from Avocado Roots.</title>
        <authorList>
            <person name="Stajich J."/>
            <person name="Roper C."/>
            <person name="Heimlech-Rivalta G."/>
        </authorList>
    </citation>
    <scope>NUCLEOTIDE SEQUENCE</scope>
    <source>
        <strain evidence="2">CF00095</strain>
    </source>
</reference>
<accession>A0ABQ8RHP1</accession>
<name>A0ABQ8RHP1_FUSEQ</name>
<proteinExistence type="predicted"/>
<dbReference type="Proteomes" id="UP001152024">
    <property type="component" value="Unassembled WGS sequence"/>
</dbReference>
<evidence type="ECO:0000259" key="1">
    <source>
        <dbReference type="SMART" id="SM00219"/>
    </source>
</evidence>
<dbReference type="EMBL" id="JAOQBH010000006">
    <property type="protein sequence ID" value="KAJ4135278.1"/>
    <property type="molecule type" value="Genomic_DNA"/>
</dbReference>
<keyword evidence="3" id="KW-1185">Reference proteome</keyword>
<evidence type="ECO:0000313" key="2">
    <source>
        <dbReference type="EMBL" id="KAJ4135278.1"/>
    </source>
</evidence>
<comment type="caution">
    <text evidence="2">The sequence shown here is derived from an EMBL/GenBank/DDBJ whole genome shotgun (WGS) entry which is preliminary data.</text>
</comment>
<evidence type="ECO:0000313" key="3">
    <source>
        <dbReference type="Proteomes" id="UP001152024"/>
    </source>
</evidence>
<feature type="domain" description="Tyrosine-protein kinase catalytic" evidence="1">
    <location>
        <begin position="5"/>
        <end position="187"/>
    </location>
</feature>
<dbReference type="SMART" id="SM00219">
    <property type="entry name" value="TyrKc"/>
    <property type="match status" value="1"/>
</dbReference>
<dbReference type="InterPro" id="IPR020635">
    <property type="entry name" value="Tyr_kinase_cat_dom"/>
</dbReference>
<organism evidence="2 3">
    <name type="scientific">Fusarium equiseti</name>
    <name type="common">Fusarium scirpi</name>
    <dbReference type="NCBI Taxonomy" id="61235"/>
    <lineage>
        <taxon>Eukaryota</taxon>
        <taxon>Fungi</taxon>
        <taxon>Dikarya</taxon>
        <taxon>Ascomycota</taxon>
        <taxon>Pezizomycotina</taxon>
        <taxon>Sordariomycetes</taxon>
        <taxon>Hypocreomycetidae</taxon>
        <taxon>Hypocreales</taxon>
        <taxon>Nectriaceae</taxon>
        <taxon>Fusarium</taxon>
        <taxon>Fusarium incarnatum-equiseti species complex</taxon>
    </lineage>
</organism>
<dbReference type="Gene3D" id="1.10.510.10">
    <property type="entry name" value="Transferase(Phosphotransferase) domain 1"/>
    <property type="match status" value="1"/>
</dbReference>
<dbReference type="SUPFAM" id="SSF56112">
    <property type="entry name" value="Protein kinase-like (PK-like)"/>
    <property type="match status" value="1"/>
</dbReference>